<dbReference type="EMBL" id="CDPU01000057">
    <property type="protein sequence ID" value="CEO55813.1"/>
    <property type="molecule type" value="Genomic_DNA"/>
</dbReference>
<protein>
    <submittedName>
        <fullName evidence="1">Uncharacterized protein</fullName>
    </submittedName>
</protein>
<evidence type="ECO:0000313" key="1">
    <source>
        <dbReference type="EMBL" id="CEO55813.1"/>
    </source>
</evidence>
<accession>A0A0B7KE59</accession>
<proteinExistence type="predicted"/>
<dbReference type="AlphaFoldDB" id="A0A0B7KE59"/>
<organism evidence="1">
    <name type="scientific">Bionectria ochroleuca</name>
    <name type="common">Gliocladium roseum</name>
    <dbReference type="NCBI Taxonomy" id="29856"/>
    <lineage>
        <taxon>Eukaryota</taxon>
        <taxon>Fungi</taxon>
        <taxon>Dikarya</taxon>
        <taxon>Ascomycota</taxon>
        <taxon>Pezizomycotina</taxon>
        <taxon>Sordariomycetes</taxon>
        <taxon>Hypocreomycetidae</taxon>
        <taxon>Hypocreales</taxon>
        <taxon>Bionectriaceae</taxon>
        <taxon>Clonostachys</taxon>
    </lineage>
</organism>
<gene>
    <name evidence="1" type="ORF">BN869_000011871_1</name>
</gene>
<name>A0A0B7KE59_BIOOC</name>
<reference evidence="1" key="1">
    <citation type="submission" date="2015-01" db="EMBL/GenBank/DDBJ databases">
        <authorList>
            <person name="Durling Mikael"/>
        </authorList>
    </citation>
    <scope>NUCLEOTIDE SEQUENCE</scope>
</reference>
<sequence>MESQASLIPACGLYEAEICLYACILPITQPYVNVIYVFRHFALDVWLFWEIGRGFGLLRLCELLTSECLAGLDFHVTKQ</sequence>